<dbReference type="Pfam" id="PF09995">
    <property type="entry name" value="MPAB_Lcp_cat"/>
    <property type="match status" value="1"/>
</dbReference>
<sequence length="340" mass="38468">MFGNSGTLPLPRLLERRVDTLALSFMRQRLGSQMDFSTPQGEPALLPPNSVSWRIFKNPVALFIGGATAVLLELAEPRVRDAIWQHSTFRSDALRRLRRTGLAALVTVYGPRTKAKAMIEGVVRMHGRVSGRTSEGEPYHATDPELLDWVQATAGFGFMEAYHVYVHRLRFFERDAMFAEARPVALLYGAVDAPTSQAELYALFDAMRQRLVASPIILEFLQIMEDVPVLPGMAQPLQRPFLKAAVEILPRWVRKRLALGDHWTLKPWERAFVKTTAAICERIVLPSSPAVQSCRRLGLPENYLYRRQKAPRHEQHGRDHAGFDARIGESDGLKVRQWPP</sequence>
<dbReference type="EMBL" id="FNEE01000012">
    <property type="protein sequence ID" value="SDK14045.1"/>
    <property type="molecule type" value="Genomic_DNA"/>
</dbReference>
<protein>
    <submittedName>
        <fullName evidence="2">Uncharacterized conserved protein, DUF2236 family</fullName>
    </submittedName>
</protein>
<evidence type="ECO:0000259" key="1">
    <source>
        <dbReference type="Pfam" id="PF09995"/>
    </source>
</evidence>
<organism evidence="2 3">
    <name type="scientific">Mesorhizobium muleiense</name>
    <dbReference type="NCBI Taxonomy" id="1004279"/>
    <lineage>
        <taxon>Bacteria</taxon>
        <taxon>Pseudomonadati</taxon>
        <taxon>Pseudomonadota</taxon>
        <taxon>Alphaproteobacteria</taxon>
        <taxon>Hyphomicrobiales</taxon>
        <taxon>Phyllobacteriaceae</taxon>
        <taxon>Mesorhizobium</taxon>
    </lineage>
</organism>
<dbReference type="PANTHER" id="PTHR36151:SF3">
    <property type="entry name" value="ER-BOUND OXYGENASE MPAB_MPAB'_RUBBER OXYGENASE CATALYTIC DOMAIN-CONTAINING PROTEIN"/>
    <property type="match status" value="1"/>
</dbReference>
<dbReference type="PANTHER" id="PTHR36151">
    <property type="entry name" value="BLR2777 PROTEIN"/>
    <property type="match status" value="1"/>
</dbReference>
<dbReference type="AlphaFoldDB" id="A0A1G8ZI17"/>
<evidence type="ECO:0000313" key="2">
    <source>
        <dbReference type="EMBL" id="SDK14045.1"/>
    </source>
</evidence>
<dbReference type="RefSeq" id="WP_091595955.1">
    <property type="nucleotide sequence ID" value="NZ_FNEE01000012.1"/>
</dbReference>
<dbReference type="GO" id="GO:0016491">
    <property type="term" value="F:oxidoreductase activity"/>
    <property type="evidence" value="ECO:0007669"/>
    <property type="project" value="InterPro"/>
</dbReference>
<keyword evidence="3" id="KW-1185">Reference proteome</keyword>
<dbReference type="InterPro" id="IPR018713">
    <property type="entry name" value="MPAB/Lcp_cat_dom"/>
</dbReference>
<feature type="domain" description="ER-bound oxygenase mpaB/mpaB'/Rubber oxygenase catalytic" evidence="1">
    <location>
        <begin position="53"/>
        <end position="270"/>
    </location>
</feature>
<evidence type="ECO:0000313" key="3">
    <source>
        <dbReference type="Proteomes" id="UP000198894"/>
    </source>
</evidence>
<name>A0A1G8ZI17_9HYPH</name>
<proteinExistence type="predicted"/>
<accession>A0A1G8ZI17</accession>
<reference evidence="3" key="1">
    <citation type="submission" date="2016-10" db="EMBL/GenBank/DDBJ databases">
        <authorList>
            <person name="Varghese N."/>
            <person name="Submissions S."/>
        </authorList>
    </citation>
    <scope>NUCLEOTIDE SEQUENCE [LARGE SCALE GENOMIC DNA]</scope>
    <source>
        <strain evidence="3">CGMCC 1.11022</strain>
    </source>
</reference>
<dbReference type="Proteomes" id="UP000198894">
    <property type="component" value="Unassembled WGS sequence"/>
</dbReference>
<gene>
    <name evidence="2" type="ORF">SAMN05428953_11228</name>
</gene>